<dbReference type="OrthoDB" id="5062733at2759"/>
<reference evidence="1 2" key="1">
    <citation type="submission" date="2012-08" db="EMBL/GenBank/DDBJ databases">
        <authorList>
            <person name="Gan P.H.P."/>
            <person name="Ikeda K."/>
            <person name="Irieda H."/>
            <person name="Narusaka M."/>
            <person name="O'Connell R.J."/>
            <person name="Narusaka Y."/>
            <person name="Takano Y."/>
            <person name="Kubo Y."/>
            <person name="Shirasu K."/>
        </authorList>
    </citation>
    <scope>NUCLEOTIDE SEQUENCE [LARGE SCALE GENOMIC DNA]</scope>
    <source>
        <strain evidence="1 2">Nara gc5</strain>
    </source>
</reference>
<protein>
    <submittedName>
        <fullName evidence="1">Uncharacterized protein</fullName>
    </submittedName>
</protein>
<proteinExistence type="predicted"/>
<dbReference type="RefSeq" id="XP_066007119.1">
    <property type="nucleotide sequence ID" value="XM_066153444.1"/>
</dbReference>
<comment type="caution">
    <text evidence="1">The sequence shown here is derived from an EMBL/GenBank/DDBJ whole genome shotgun (WGS) entry which is preliminary data.</text>
</comment>
<dbReference type="EMBL" id="ANPB02000010">
    <property type="protein sequence ID" value="KAF4474787.1"/>
    <property type="molecule type" value="Genomic_DNA"/>
</dbReference>
<organism evidence="1 2">
    <name type="scientific">Colletotrichum fructicola (strain Nara gc5)</name>
    <name type="common">Anthracnose fungus</name>
    <name type="synonym">Colletotrichum gloeosporioides (strain Nara gc5)</name>
    <dbReference type="NCBI Taxonomy" id="1213859"/>
    <lineage>
        <taxon>Eukaryota</taxon>
        <taxon>Fungi</taxon>
        <taxon>Dikarya</taxon>
        <taxon>Ascomycota</taxon>
        <taxon>Pezizomycotina</taxon>
        <taxon>Sordariomycetes</taxon>
        <taxon>Hypocreomycetidae</taxon>
        <taxon>Glomerellales</taxon>
        <taxon>Glomerellaceae</taxon>
        <taxon>Colletotrichum</taxon>
        <taxon>Colletotrichum gloeosporioides species complex</taxon>
    </lineage>
</organism>
<evidence type="ECO:0000313" key="1">
    <source>
        <dbReference type="EMBL" id="KAF4474787.1"/>
    </source>
</evidence>
<keyword evidence="2" id="KW-1185">Reference proteome</keyword>
<dbReference type="Proteomes" id="UP000011096">
    <property type="component" value="Unassembled WGS sequence"/>
</dbReference>
<dbReference type="AlphaFoldDB" id="A0A7J6IFY0"/>
<accession>A0A7J6IFY0</accession>
<gene>
    <name evidence="1" type="ORF">CGGC5_v016066</name>
</gene>
<reference evidence="1 2" key="2">
    <citation type="submission" date="2020-04" db="EMBL/GenBank/DDBJ databases">
        <title>Genome sequencing and assembly of multiple isolates from the Colletotrichum gloeosporioides species complex.</title>
        <authorList>
            <person name="Gan P."/>
            <person name="Shirasu K."/>
        </authorList>
    </citation>
    <scope>NUCLEOTIDE SEQUENCE [LARGE SCALE GENOMIC DNA]</scope>
    <source>
        <strain evidence="1 2">Nara gc5</strain>
    </source>
</reference>
<dbReference type="GeneID" id="90980521"/>
<evidence type="ECO:0000313" key="2">
    <source>
        <dbReference type="Proteomes" id="UP000011096"/>
    </source>
</evidence>
<dbReference type="InParanoid" id="A0A7J6IFY0"/>
<name>A0A7J6IFY0_COLFN</name>
<sequence length="336" mass="37137">MLDRVQRHAQARLLSHMQQLATIHGLRVLVKCLDYLSAASDDADAEEEKKLYLNMLAARCKAEIIHLWDNRPAAAVHQYIEEPRTAEHRISSVIDSVRWHRDLGDADVHNQVEPEIVAALAAFAKVWNLDEFVEMHERITSEPPTLNAAGVSKLQAQFILQAQVAETSLTSDNGATPTISISFVPDGIPNVTLINIKKHWRALFVPLARRVKESEKSLRQDLFTMQLISLGSAHGKGGQQWKELDDLGQAGMDIISHLHLDADQILLRGPGPLLGQKMMLGSVAPAIDKNRAKRESETGLYGAGDSQVTVRDMNACVCQNRTLASGAEYAPLSPER</sequence>